<dbReference type="InterPro" id="IPR026716">
    <property type="entry name" value="PBIR1/2/3"/>
</dbReference>
<comment type="similarity">
    <text evidence="1">Belongs to the FAM122 family.</text>
</comment>
<evidence type="ECO:0000256" key="1">
    <source>
        <dbReference type="ARBA" id="ARBA00006725"/>
    </source>
</evidence>
<dbReference type="RefSeq" id="XP_065644431.1">
    <property type="nucleotide sequence ID" value="XM_065788359.1"/>
</dbReference>
<evidence type="ECO:0000313" key="3">
    <source>
        <dbReference type="RefSeq" id="XP_065644431.1"/>
    </source>
</evidence>
<evidence type="ECO:0000313" key="2">
    <source>
        <dbReference type="Proteomes" id="UP001652625"/>
    </source>
</evidence>
<sequence>MGDIDLAEESAGEDTEIDKLHEIARQMHNKSEIKKYSRTINNPISKSIDMTRLVFTNANVSVSGECEAMSICNETSLETSLIKTPQCLSSTQIGHMTLDVEVYTSSSPVTIGSPASRVLQIKREESVDEMSREIAKERDIHSAIQLSRSWDEISWLGDKNDSSTNELRDKRDCVEDISSPVRFIDKIHNRSLTPSPIGVPISPKHRTYRRSLSPSYLKPSLLTSKRKLDTDDESYTCSPAKRNFNSPVSASSSFSSCSSPDPPCDSFNHHFLCDDDSGCEQVFTTHTVMTVTTPSNSPLMCDIRSPNSFPFVKPRYVAPQSPLAAGVSSASIANDVVRKLSLGCPSYTFQPVVKD</sequence>
<dbReference type="RefSeq" id="XP_065644432.1">
    <property type="nucleotide sequence ID" value="XM_065788360.1"/>
</dbReference>
<dbReference type="PANTHER" id="PTHR22227:SF6">
    <property type="entry name" value="FAMILY WITH SEQUENCE SIMILARITY 122B ISOFORM X1"/>
    <property type="match status" value="1"/>
</dbReference>
<dbReference type="PANTHER" id="PTHR22227">
    <property type="entry name" value="FAMILY WITH SEQUENCE SIMILARITY 122B ISOFORM X1"/>
    <property type="match status" value="1"/>
</dbReference>
<evidence type="ECO:0000313" key="4">
    <source>
        <dbReference type="RefSeq" id="XP_065644432.1"/>
    </source>
</evidence>
<reference evidence="2 3" key="1">
    <citation type="submission" date="2025-05" db="UniProtKB">
        <authorList>
            <consortium name="RefSeq"/>
        </authorList>
    </citation>
    <scope>NUCLEOTIDE SEQUENCE [LARGE SCALE GENOMIC DNA]</scope>
</reference>
<gene>
    <name evidence="3 4" type="primary">LOC101239003</name>
</gene>
<dbReference type="Proteomes" id="UP001652625">
    <property type="component" value="Chromosome 01"/>
</dbReference>
<name>A0ABM4B6F4_HYDVU</name>
<organism evidence="2 4">
    <name type="scientific">Hydra vulgaris</name>
    <name type="common">Hydra</name>
    <name type="synonym">Hydra attenuata</name>
    <dbReference type="NCBI Taxonomy" id="6087"/>
    <lineage>
        <taxon>Eukaryota</taxon>
        <taxon>Metazoa</taxon>
        <taxon>Cnidaria</taxon>
        <taxon>Hydrozoa</taxon>
        <taxon>Hydroidolina</taxon>
        <taxon>Anthoathecata</taxon>
        <taxon>Aplanulata</taxon>
        <taxon>Hydridae</taxon>
        <taxon>Hydra</taxon>
    </lineage>
</organism>
<keyword evidence="2" id="KW-1185">Reference proteome</keyword>
<dbReference type="GeneID" id="101239003"/>
<protein>
    <submittedName>
        <fullName evidence="3 4">Uncharacterized protein LOC101239003 isoform X2</fullName>
    </submittedName>
</protein>
<proteinExistence type="inferred from homology"/>
<accession>A0ABM4B6F4</accession>